<dbReference type="AlphaFoldDB" id="A0A8H7R635"/>
<sequence>MVISEVRHYDHEKSNRNHLLLPTAATTTTQKPHSKNDSCPPSYLEVLAEKFQQQQQQQQQQCTTWDKKADTRLVMNSFNYCCQKLEHLEQKLISISEIYSDTTFDNILSQSDQAYQKDANDSLTRMNHSLEKLIQEAEMSLNTRPHAYMKKNRTCPNFTTKSESADKIRQTQQRQQKKRYLQSQWKLAIAMKQFVETVQNTTDNKIQTIQHNHIHHHYHHHYHHYENTTSIQEEAFMITQEEEPVKKMTRSSSSLQSLFKYALHTVGIIPQVEKPVVVTTHLSQPTKFRTMFLATLLILKKFNKSPIWIQRGKMISTQWKSKHRQWSLWTKRSRLLFFVLYLLAVRINTKL</sequence>
<name>A0A8H7R635_9FUNG</name>
<organism evidence="1 2">
    <name type="scientific">Mucor saturninus</name>
    <dbReference type="NCBI Taxonomy" id="64648"/>
    <lineage>
        <taxon>Eukaryota</taxon>
        <taxon>Fungi</taxon>
        <taxon>Fungi incertae sedis</taxon>
        <taxon>Mucoromycota</taxon>
        <taxon>Mucoromycotina</taxon>
        <taxon>Mucoromycetes</taxon>
        <taxon>Mucorales</taxon>
        <taxon>Mucorineae</taxon>
        <taxon>Mucoraceae</taxon>
        <taxon>Mucor</taxon>
    </lineage>
</organism>
<evidence type="ECO:0000313" key="1">
    <source>
        <dbReference type="EMBL" id="KAG2205274.1"/>
    </source>
</evidence>
<dbReference type="OrthoDB" id="2268614at2759"/>
<dbReference type="Proteomes" id="UP000603453">
    <property type="component" value="Unassembled WGS sequence"/>
</dbReference>
<proteinExistence type="predicted"/>
<dbReference type="EMBL" id="JAEPRD010000038">
    <property type="protein sequence ID" value="KAG2205274.1"/>
    <property type="molecule type" value="Genomic_DNA"/>
</dbReference>
<accession>A0A8H7R635</accession>
<protein>
    <submittedName>
        <fullName evidence="1">Uncharacterized protein</fullName>
    </submittedName>
</protein>
<keyword evidence="2" id="KW-1185">Reference proteome</keyword>
<comment type="caution">
    <text evidence="1">The sequence shown here is derived from an EMBL/GenBank/DDBJ whole genome shotgun (WGS) entry which is preliminary data.</text>
</comment>
<reference evidence="1" key="1">
    <citation type="submission" date="2020-12" db="EMBL/GenBank/DDBJ databases">
        <title>Metabolic potential, ecology and presence of endohyphal bacteria is reflected in genomic diversity of Mucoromycotina.</title>
        <authorList>
            <person name="Muszewska A."/>
            <person name="Okrasinska A."/>
            <person name="Steczkiewicz K."/>
            <person name="Drgas O."/>
            <person name="Orlowska M."/>
            <person name="Perlinska-Lenart U."/>
            <person name="Aleksandrzak-Piekarczyk T."/>
            <person name="Szatraj K."/>
            <person name="Zielenkiewicz U."/>
            <person name="Pilsyk S."/>
            <person name="Malc E."/>
            <person name="Mieczkowski P."/>
            <person name="Kruszewska J.S."/>
            <person name="Biernat P."/>
            <person name="Pawlowska J."/>
        </authorList>
    </citation>
    <scope>NUCLEOTIDE SEQUENCE</scope>
    <source>
        <strain evidence="1">WA0000017839</strain>
    </source>
</reference>
<gene>
    <name evidence="1" type="ORF">INT47_009539</name>
</gene>
<evidence type="ECO:0000313" key="2">
    <source>
        <dbReference type="Proteomes" id="UP000603453"/>
    </source>
</evidence>